<accession>A0ABD2QIG7</accession>
<evidence type="ECO:0000313" key="2">
    <source>
        <dbReference type="Proteomes" id="UP001626550"/>
    </source>
</evidence>
<organism evidence="1 2">
    <name type="scientific">Cichlidogyrus casuarinus</name>
    <dbReference type="NCBI Taxonomy" id="1844966"/>
    <lineage>
        <taxon>Eukaryota</taxon>
        <taxon>Metazoa</taxon>
        <taxon>Spiralia</taxon>
        <taxon>Lophotrochozoa</taxon>
        <taxon>Platyhelminthes</taxon>
        <taxon>Monogenea</taxon>
        <taxon>Monopisthocotylea</taxon>
        <taxon>Dactylogyridea</taxon>
        <taxon>Ancyrocephalidae</taxon>
        <taxon>Cichlidogyrus</taxon>
    </lineage>
</organism>
<dbReference type="EMBL" id="JBJKFK010000145">
    <property type="protein sequence ID" value="KAL3319334.1"/>
    <property type="molecule type" value="Genomic_DNA"/>
</dbReference>
<name>A0ABD2QIG7_9PLAT</name>
<protein>
    <submittedName>
        <fullName evidence="1">Uncharacterized protein</fullName>
    </submittedName>
</protein>
<evidence type="ECO:0000313" key="1">
    <source>
        <dbReference type="EMBL" id="KAL3319334.1"/>
    </source>
</evidence>
<gene>
    <name evidence="1" type="ORF">Ciccas_001999</name>
</gene>
<dbReference type="Pfam" id="PF14858">
    <property type="entry name" value="CFAP54_N"/>
    <property type="match status" value="1"/>
</dbReference>
<sequence length="402" mass="44962">MTETFDSPQSQFFAIMEALRPFSSATHQSLATISAPFDSELELFDVLSELFVAGLELLLPGSTKRGTFTVNMSEVPLEQDSLQQNNLVEQKEQLWWKQPTKHLLITTSEKHISLATATPTQDSSESVYPVATIDFAVKFLEYSVACDQQEVSNALIPILHRAIEVELTQKGPGSECLVAKLWNVLLINCLRNLHLVNQRRRLLIQVQKEIEERIALEKASPDKAGKKGNPVRVPSVTERNASSNRLRLLRPIRLENDEDDFYRGIAPKSSKCFDSANLAILLHRLLSEENVSALEQVSKVLIWDSVRHLWLRVNSSISQSLKNSIGEKSSVQEPAKVGIEFVILTVLVVLSDKGHLAHLGATQLGSERSDHDVQVEHPRYELTGQSYLLDHSCKGGLLFAIQ</sequence>
<comment type="caution">
    <text evidence="1">The sequence shown here is derived from an EMBL/GenBank/DDBJ whole genome shotgun (WGS) entry which is preliminary data.</text>
</comment>
<dbReference type="AlphaFoldDB" id="A0ABD2QIG7"/>
<keyword evidence="2" id="KW-1185">Reference proteome</keyword>
<dbReference type="Proteomes" id="UP001626550">
    <property type="component" value="Unassembled WGS sequence"/>
</dbReference>
<dbReference type="InterPro" id="IPR027912">
    <property type="entry name" value="CFAP54"/>
</dbReference>
<proteinExistence type="predicted"/>
<reference evidence="1 2" key="1">
    <citation type="submission" date="2024-11" db="EMBL/GenBank/DDBJ databases">
        <title>Adaptive evolution of stress response genes in parasites aligns with host niche diversity.</title>
        <authorList>
            <person name="Hahn C."/>
            <person name="Resl P."/>
        </authorList>
    </citation>
    <scope>NUCLEOTIDE SEQUENCE [LARGE SCALE GENOMIC DNA]</scope>
    <source>
        <strain evidence="1">EGGRZ-B1_66</strain>
        <tissue evidence="1">Body</tissue>
    </source>
</reference>